<proteinExistence type="predicted"/>
<evidence type="ECO:0000313" key="5">
    <source>
        <dbReference type="Proteomes" id="UP001183604"/>
    </source>
</evidence>
<dbReference type="CDD" id="cd00090">
    <property type="entry name" value="HTH_ARSR"/>
    <property type="match status" value="1"/>
</dbReference>
<reference evidence="2" key="1">
    <citation type="submission" date="2022-12" db="EMBL/GenBank/DDBJ databases">
        <title>Gycomyces niveus sp.nov., a novel actinomycete isolated from soil in Shouguang.</title>
        <authorList>
            <person name="Yang X."/>
        </authorList>
    </citation>
    <scope>NUCLEOTIDE SEQUENCE</scope>
    <source>
        <strain evidence="2">DSM 44724</strain>
    </source>
</reference>
<protein>
    <submittedName>
        <fullName evidence="3">DNA-binding transcriptional ArsR family regulator</fullName>
    </submittedName>
    <submittedName>
        <fullName evidence="2">Helix-turn-helix domain-containing protein</fullName>
    </submittedName>
</protein>
<dbReference type="EMBL" id="JAPZVQ010000001">
    <property type="protein sequence ID" value="MDA1383486.1"/>
    <property type="molecule type" value="Genomic_DNA"/>
</dbReference>
<dbReference type="EMBL" id="JAVDYD010000001">
    <property type="protein sequence ID" value="MDR7336492.1"/>
    <property type="molecule type" value="Genomic_DNA"/>
</dbReference>
<keyword evidence="5" id="KW-1185">Reference proteome</keyword>
<dbReference type="RefSeq" id="WP_270119537.1">
    <property type="nucleotide sequence ID" value="NZ_BAAAOM010000002.1"/>
</dbReference>
<dbReference type="InterPro" id="IPR036388">
    <property type="entry name" value="WH-like_DNA-bd_sf"/>
</dbReference>
<dbReference type="GO" id="GO:0003677">
    <property type="term" value="F:DNA binding"/>
    <property type="evidence" value="ECO:0007669"/>
    <property type="project" value="UniProtKB-KW"/>
</dbReference>
<evidence type="ECO:0000313" key="4">
    <source>
        <dbReference type="Proteomes" id="UP001145799"/>
    </source>
</evidence>
<dbReference type="Pfam" id="PF01022">
    <property type="entry name" value="HTH_5"/>
    <property type="match status" value="1"/>
</dbReference>
<comment type="caution">
    <text evidence="2">The sequence shown here is derived from an EMBL/GenBank/DDBJ whole genome shotgun (WGS) entry which is preliminary data.</text>
</comment>
<dbReference type="Gene3D" id="1.10.10.10">
    <property type="entry name" value="Winged helix-like DNA-binding domain superfamily/Winged helix DNA-binding domain"/>
    <property type="match status" value="1"/>
</dbReference>
<dbReference type="PANTHER" id="PTHR38600:SF2">
    <property type="entry name" value="SLL0088 PROTEIN"/>
    <property type="match status" value="1"/>
</dbReference>
<dbReference type="InterPro" id="IPR011991">
    <property type="entry name" value="ArsR-like_HTH"/>
</dbReference>
<dbReference type="PANTHER" id="PTHR38600">
    <property type="entry name" value="TRANSCRIPTIONAL REGULATORY PROTEIN"/>
    <property type="match status" value="1"/>
</dbReference>
<name>A0A9X3PGX7_9ACTN</name>
<dbReference type="InterPro" id="IPR036390">
    <property type="entry name" value="WH_DNA-bd_sf"/>
</dbReference>
<organism evidence="2 4">
    <name type="scientific">Glycomyces lechevalierae</name>
    <dbReference type="NCBI Taxonomy" id="256034"/>
    <lineage>
        <taxon>Bacteria</taxon>
        <taxon>Bacillati</taxon>
        <taxon>Actinomycetota</taxon>
        <taxon>Actinomycetes</taxon>
        <taxon>Glycomycetales</taxon>
        <taxon>Glycomycetaceae</taxon>
        <taxon>Glycomyces</taxon>
    </lineage>
</organism>
<dbReference type="Proteomes" id="UP001145799">
    <property type="component" value="Unassembled WGS sequence"/>
</dbReference>
<accession>A0A9X3PGX7</accession>
<sequence>MDAPETEELTLTTPQQYRALGHPVRHRLLFALGRESATLSGLATELGISKGSAGHHLKVLREAGLVQLDGTRRVRGGTEQRFKRTAARLRFDSGETTRALLAAVADGMLTDDDPLMLLRGVRLSGAQAQRLRATLESLVHELPDEEGEARYGVLVGLYRPVAPQQVSDRD</sequence>
<evidence type="ECO:0000313" key="2">
    <source>
        <dbReference type="EMBL" id="MDA1383486.1"/>
    </source>
</evidence>
<feature type="domain" description="HTH arsR-type" evidence="1">
    <location>
        <begin position="5"/>
        <end position="98"/>
    </location>
</feature>
<gene>
    <name evidence="3" type="ORF">J2S69_000211</name>
    <name evidence="2" type="ORF">O2L01_00720</name>
</gene>
<evidence type="ECO:0000259" key="1">
    <source>
        <dbReference type="PROSITE" id="PS50987"/>
    </source>
</evidence>
<dbReference type="GO" id="GO:0003700">
    <property type="term" value="F:DNA-binding transcription factor activity"/>
    <property type="evidence" value="ECO:0007669"/>
    <property type="project" value="InterPro"/>
</dbReference>
<keyword evidence="3" id="KW-0238">DNA-binding</keyword>
<dbReference type="PROSITE" id="PS50987">
    <property type="entry name" value="HTH_ARSR_2"/>
    <property type="match status" value="1"/>
</dbReference>
<dbReference type="SUPFAM" id="SSF46785">
    <property type="entry name" value="Winged helix' DNA-binding domain"/>
    <property type="match status" value="1"/>
</dbReference>
<dbReference type="Proteomes" id="UP001183604">
    <property type="component" value="Unassembled WGS sequence"/>
</dbReference>
<dbReference type="SMART" id="SM00418">
    <property type="entry name" value="HTH_ARSR"/>
    <property type="match status" value="1"/>
</dbReference>
<reference evidence="3 5" key="2">
    <citation type="submission" date="2023-07" db="EMBL/GenBank/DDBJ databases">
        <title>Sequencing the genomes of 1000 actinobacteria strains.</title>
        <authorList>
            <person name="Klenk H.-P."/>
        </authorList>
    </citation>
    <scope>NUCLEOTIDE SEQUENCE [LARGE SCALE GENOMIC DNA]</scope>
    <source>
        <strain evidence="3 5">DSM 44724</strain>
    </source>
</reference>
<dbReference type="InterPro" id="IPR001845">
    <property type="entry name" value="HTH_ArsR_DNA-bd_dom"/>
</dbReference>
<evidence type="ECO:0000313" key="3">
    <source>
        <dbReference type="EMBL" id="MDR7336492.1"/>
    </source>
</evidence>
<dbReference type="AlphaFoldDB" id="A0A9X3PGX7"/>